<protein>
    <submittedName>
        <fullName evidence="2">Uncharacterized protein</fullName>
    </submittedName>
</protein>
<evidence type="ECO:0000256" key="1">
    <source>
        <dbReference type="SAM" id="MobiDB-lite"/>
    </source>
</evidence>
<sequence>MNCFQHRLTIPAQMLLALLEADAAHLGQERRELIRLRDQVRQAGRSHEVEAASVAAETRSMDGS</sequence>
<feature type="region of interest" description="Disordered" evidence="1">
    <location>
        <begin position="45"/>
        <end position="64"/>
    </location>
</feature>
<name>A0A176Y7K6_9BRAD</name>
<dbReference type="AlphaFoldDB" id="A0A176Y7K6"/>
<reference evidence="2 3" key="1">
    <citation type="submission" date="2016-03" db="EMBL/GenBank/DDBJ databases">
        <title>Draft Genome Sequence of the Strain BR 10245 (Bradyrhizobium sp.) isolated from nodules of Centrolobium paraense.</title>
        <authorList>
            <person name="Simoes-Araujo J.L.Sr."/>
            <person name="Barauna A.C."/>
            <person name="Silva K."/>
            <person name="Zilli J.E."/>
        </authorList>
    </citation>
    <scope>NUCLEOTIDE SEQUENCE [LARGE SCALE GENOMIC DNA]</scope>
    <source>
        <strain evidence="2 3">BR 10245</strain>
    </source>
</reference>
<dbReference type="EMBL" id="LUUB01000119">
    <property type="protein sequence ID" value="OAE99589.1"/>
    <property type="molecule type" value="Genomic_DNA"/>
</dbReference>
<accession>A0A176Y7K6</accession>
<organism evidence="2 3">
    <name type="scientific">Bradyrhizobium centrolobii</name>
    <dbReference type="NCBI Taxonomy" id="1505087"/>
    <lineage>
        <taxon>Bacteria</taxon>
        <taxon>Pseudomonadati</taxon>
        <taxon>Pseudomonadota</taxon>
        <taxon>Alphaproteobacteria</taxon>
        <taxon>Hyphomicrobiales</taxon>
        <taxon>Nitrobacteraceae</taxon>
        <taxon>Bradyrhizobium</taxon>
    </lineage>
</organism>
<comment type="caution">
    <text evidence="2">The sequence shown here is derived from an EMBL/GenBank/DDBJ whole genome shotgun (WGS) entry which is preliminary data.</text>
</comment>
<gene>
    <name evidence="2" type="ORF">AYJ54_33060</name>
</gene>
<keyword evidence="3" id="KW-1185">Reference proteome</keyword>
<dbReference type="Proteomes" id="UP000076959">
    <property type="component" value="Unassembled WGS sequence"/>
</dbReference>
<evidence type="ECO:0000313" key="3">
    <source>
        <dbReference type="Proteomes" id="UP000076959"/>
    </source>
</evidence>
<evidence type="ECO:0000313" key="2">
    <source>
        <dbReference type="EMBL" id="OAE99589.1"/>
    </source>
</evidence>
<proteinExistence type="predicted"/>